<reference evidence="3 4" key="1">
    <citation type="submission" date="2019-02" db="EMBL/GenBank/DDBJ databases">
        <title>Deep-cultivation of Planctomycetes and their phenomic and genomic characterization uncovers novel biology.</title>
        <authorList>
            <person name="Wiegand S."/>
            <person name="Jogler M."/>
            <person name="Boedeker C."/>
            <person name="Pinto D."/>
            <person name="Vollmers J."/>
            <person name="Rivas-Marin E."/>
            <person name="Kohn T."/>
            <person name="Peeters S.H."/>
            <person name="Heuer A."/>
            <person name="Rast P."/>
            <person name="Oberbeckmann S."/>
            <person name="Bunk B."/>
            <person name="Jeske O."/>
            <person name="Meyerdierks A."/>
            <person name="Storesund J.E."/>
            <person name="Kallscheuer N."/>
            <person name="Luecker S."/>
            <person name="Lage O.M."/>
            <person name="Pohl T."/>
            <person name="Merkel B.J."/>
            <person name="Hornburger P."/>
            <person name="Mueller R.-W."/>
            <person name="Bruemmer F."/>
            <person name="Labrenz M."/>
            <person name="Spormann A.M."/>
            <person name="Op den Camp H."/>
            <person name="Overmann J."/>
            <person name="Amann R."/>
            <person name="Jetten M.S.M."/>
            <person name="Mascher T."/>
            <person name="Medema M.H."/>
            <person name="Devos D.P."/>
            <person name="Kaster A.-K."/>
            <person name="Ovreas L."/>
            <person name="Rohde M."/>
            <person name="Galperin M.Y."/>
            <person name="Jogler C."/>
        </authorList>
    </citation>
    <scope>NUCLEOTIDE SEQUENCE [LARGE SCALE GENOMIC DNA]</scope>
    <source>
        <strain evidence="3 4">KS4</strain>
    </source>
</reference>
<keyword evidence="1" id="KW-0560">Oxidoreductase</keyword>
<evidence type="ECO:0000313" key="3">
    <source>
        <dbReference type="EMBL" id="QDU32085.1"/>
    </source>
</evidence>
<dbReference type="AlphaFoldDB" id="A0A517YPD0"/>
<proteinExistence type="predicted"/>
<dbReference type="InterPro" id="IPR052198">
    <property type="entry name" value="IorB_Oxidoreductase"/>
</dbReference>
<keyword evidence="3" id="KW-0670">Pyruvate</keyword>
<evidence type="ECO:0000259" key="2">
    <source>
        <dbReference type="Pfam" id="PF01558"/>
    </source>
</evidence>
<evidence type="ECO:0000313" key="4">
    <source>
        <dbReference type="Proteomes" id="UP000317369"/>
    </source>
</evidence>
<dbReference type="KEGG" id="pcor:KS4_01140"/>
<dbReference type="SUPFAM" id="SSF53323">
    <property type="entry name" value="Pyruvate-ferredoxin oxidoreductase, PFOR, domain III"/>
    <property type="match status" value="1"/>
</dbReference>
<dbReference type="Pfam" id="PF01558">
    <property type="entry name" value="POR"/>
    <property type="match status" value="1"/>
</dbReference>
<gene>
    <name evidence="3" type="ORF">KS4_01140</name>
</gene>
<sequence length="207" mass="21821">MNQVNASEDKVTSVVLLGVGGQGILLASEIMARAAMHAGFDVKTNEVHGMAQRGGSVIAQVRYGQKVYSPLIAERTADVLASFEKVEAVRGAHYVKSGGLAVIANTQIIPTTVSSGLCDYPADIDDRLKNAFSNLSLIDAQQKAVELGNVKAANVVLMGGLSVGLDLPLDVWHEGVKTSVKPKFLELNLKAFDEGRAMTIASQSANA</sequence>
<dbReference type="PANTHER" id="PTHR43854:SF1">
    <property type="entry name" value="INDOLEPYRUVATE OXIDOREDUCTASE SUBUNIT IORB"/>
    <property type="match status" value="1"/>
</dbReference>
<organism evidence="3 4">
    <name type="scientific">Poriferisphaera corsica</name>
    <dbReference type="NCBI Taxonomy" id="2528020"/>
    <lineage>
        <taxon>Bacteria</taxon>
        <taxon>Pseudomonadati</taxon>
        <taxon>Planctomycetota</taxon>
        <taxon>Phycisphaerae</taxon>
        <taxon>Phycisphaerales</taxon>
        <taxon>Phycisphaeraceae</taxon>
        <taxon>Poriferisphaera</taxon>
    </lineage>
</organism>
<dbReference type="EMBL" id="CP036425">
    <property type="protein sequence ID" value="QDU32085.1"/>
    <property type="molecule type" value="Genomic_DNA"/>
</dbReference>
<keyword evidence="4" id="KW-1185">Reference proteome</keyword>
<name>A0A517YPD0_9BACT</name>
<protein>
    <submittedName>
        <fullName evidence="3">Indolepyruvate oxidoreductase subunit beta</fullName>
    </submittedName>
</protein>
<dbReference type="Gene3D" id="3.40.920.10">
    <property type="entry name" value="Pyruvate-ferredoxin oxidoreductase, PFOR, domain III"/>
    <property type="match status" value="1"/>
</dbReference>
<dbReference type="RefSeq" id="WP_145073079.1">
    <property type="nucleotide sequence ID" value="NZ_CP036425.1"/>
</dbReference>
<dbReference type="OrthoDB" id="9789125at2"/>
<dbReference type="NCBIfam" id="NF005325">
    <property type="entry name" value="PRK06853.1-5"/>
    <property type="match status" value="1"/>
</dbReference>
<dbReference type="InterPro" id="IPR002869">
    <property type="entry name" value="Pyrv_flavodox_OxRed_cen"/>
</dbReference>
<evidence type="ECO:0000256" key="1">
    <source>
        <dbReference type="ARBA" id="ARBA00023002"/>
    </source>
</evidence>
<accession>A0A517YPD0</accession>
<feature type="domain" description="Pyruvate/ketoisovalerate oxidoreductase catalytic" evidence="2">
    <location>
        <begin position="20"/>
        <end position="196"/>
    </location>
</feature>
<dbReference type="Proteomes" id="UP000317369">
    <property type="component" value="Chromosome"/>
</dbReference>
<dbReference type="InterPro" id="IPR019752">
    <property type="entry name" value="Pyrv/ketoisovalerate_OxRed_cat"/>
</dbReference>
<dbReference type="PANTHER" id="PTHR43854">
    <property type="entry name" value="INDOLEPYRUVATE OXIDOREDUCTASE SUBUNIT IORB"/>
    <property type="match status" value="1"/>
</dbReference>
<dbReference type="GO" id="GO:0016903">
    <property type="term" value="F:oxidoreductase activity, acting on the aldehyde or oxo group of donors"/>
    <property type="evidence" value="ECO:0007669"/>
    <property type="project" value="InterPro"/>
</dbReference>